<dbReference type="Gene3D" id="1.10.510.10">
    <property type="entry name" value="Transferase(Phosphotransferase) domain 1"/>
    <property type="match status" value="1"/>
</dbReference>
<dbReference type="PANTHER" id="PTHR43895:SF151">
    <property type="entry name" value="CBL-INTERACTING SERINE_THREONINE-PROTEIN KINASE 11"/>
    <property type="match status" value="1"/>
</dbReference>
<evidence type="ECO:0000259" key="7">
    <source>
        <dbReference type="PROSITE" id="PS50816"/>
    </source>
</evidence>
<dbReference type="GO" id="GO:0005524">
    <property type="term" value="F:ATP binding"/>
    <property type="evidence" value="ECO:0007669"/>
    <property type="project" value="UniProtKB-KW"/>
</dbReference>
<dbReference type="Gene3D" id="3.30.310.80">
    <property type="entry name" value="Kinase associated domain 1, KA1"/>
    <property type="match status" value="1"/>
</dbReference>
<keyword evidence="5" id="KW-0418">Kinase</keyword>
<gene>
    <name evidence="8" type="ORF">GSMUA_180450.1</name>
</gene>
<dbReference type="PANTHER" id="PTHR43895">
    <property type="entry name" value="CALCIUM/CALMODULIN-DEPENDENT PROTEIN KINASE KINASE-RELATED"/>
    <property type="match status" value="1"/>
</dbReference>
<evidence type="ECO:0000256" key="2">
    <source>
        <dbReference type="ARBA" id="ARBA00022527"/>
    </source>
</evidence>
<dbReference type="CDD" id="cd12195">
    <property type="entry name" value="CIPK_C"/>
    <property type="match status" value="1"/>
</dbReference>
<dbReference type="SUPFAM" id="SSF56112">
    <property type="entry name" value="Protein kinase-like (PK-like)"/>
    <property type="match status" value="1"/>
</dbReference>
<dbReference type="Pfam" id="PF03822">
    <property type="entry name" value="NAF"/>
    <property type="match status" value="1"/>
</dbReference>
<dbReference type="InterPro" id="IPR018451">
    <property type="entry name" value="NAF/FISL_domain"/>
</dbReference>
<evidence type="ECO:0000256" key="4">
    <source>
        <dbReference type="ARBA" id="ARBA00022741"/>
    </source>
</evidence>
<evidence type="ECO:0000256" key="5">
    <source>
        <dbReference type="ARBA" id="ARBA00022777"/>
    </source>
</evidence>
<sequence>MSLYREIHHQGHRSFPLRTPPALRRLIARLLDRNPATRISIDGILRDSWFAKDFDADQWAAMMRPRRNNPGAGQHDRRLGGELTAFDMIVSSPGLDLSGLFLDTASRERFASVEPVDKIIDRVEQVGKADDLSVVRDEWERRSGAVVEGQNGDFMLKVEVYRLTGDTSVVEVEMEACSGAVGRFWNEKLRPALVDRVGDR</sequence>
<name>A0A8D7AJ51_MUSAM</name>
<protein>
    <recommendedName>
        <fullName evidence="1">non-specific serine/threonine protein kinase</fullName>
        <ecNumber evidence="1">2.7.11.1</ecNumber>
    </recommendedName>
</protein>
<accession>A0A8D7AJ51</accession>
<reference evidence="8" key="1">
    <citation type="submission" date="2021-03" db="EMBL/GenBank/DDBJ databases">
        <authorList>
            <consortium name="Genoscope - CEA"/>
            <person name="William W."/>
        </authorList>
    </citation>
    <scope>NUCLEOTIDE SEQUENCE</scope>
    <source>
        <strain evidence="8">Doubled-haploid Pahang</strain>
    </source>
</reference>
<dbReference type="AlphaFoldDB" id="A0A8D7AJ51"/>
<evidence type="ECO:0000256" key="3">
    <source>
        <dbReference type="ARBA" id="ARBA00022679"/>
    </source>
</evidence>
<dbReference type="GO" id="GO:0004674">
    <property type="term" value="F:protein serine/threonine kinase activity"/>
    <property type="evidence" value="ECO:0007669"/>
    <property type="project" value="UniProtKB-KW"/>
</dbReference>
<evidence type="ECO:0000256" key="6">
    <source>
        <dbReference type="ARBA" id="ARBA00022840"/>
    </source>
</evidence>
<dbReference type="PROSITE" id="PS50816">
    <property type="entry name" value="NAF"/>
    <property type="match status" value="1"/>
</dbReference>
<proteinExistence type="predicted"/>
<dbReference type="GO" id="GO:0007165">
    <property type="term" value="P:signal transduction"/>
    <property type="evidence" value="ECO:0007669"/>
    <property type="project" value="InterPro"/>
</dbReference>
<feature type="domain" description="NAF" evidence="7">
    <location>
        <begin position="78"/>
        <end position="102"/>
    </location>
</feature>
<evidence type="ECO:0000313" key="8">
    <source>
        <dbReference type="EMBL" id="CAG1848250.1"/>
    </source>
</evidence>
<dbReference type="InterPro" id="IPR004041">
    <property type="entry name" value="NAF_dom"/>
</dbReference>
<evidence type="ECO:0000256" key="1">
    <source>
        <dbReference type="ARBA" id="ARBA00012513"/>
    </source>
</evidence>
<dbReference type="InterPro" id="IPR011009">
    <property type="entry name" value="Kinase-like_dom_sf"/>
</dbReference>
<keyword evidence="4" id="KW-0547">Nucleotide-binding</keyword>
<keyword evidence="3" id="KW-0808">Transferase</keyword>
<organism evidence="8">
    <name type="scientific">Musa acuminata subsp. malaccensis</name>
    <name type="common">Wild banana</name>
    <name type="synonym">Musa malaccensis</name>
    <dbReference type="NCBI Taxonomy" id="214687"/>
    <lineage>
        <taxon>Eukaryota</taxon>
        <taxon>Viridiplantae</taxon>
        <taxon>Streptophyta</taxon>
        <taxon>Embryophyta</taxon>
        <taxon>Tracheophyta</taxon>
        <taxon>Spermatophyta</taxon>
        <taxon>Magnoliopsida</taxon>
        <taxon>Liliopsida</taxon>
        <taxon>Zingiberales</taxon>
        <taxon>Musaceae</taxon>
        <taxon>Musa</taxon>
    </lineage>
</organism>
<dbReference type="EC" id="2.7.11.1" evidence="1"/>
<keyword evidence="2" id="KW-0723">Serine/threonine-protein kinase</keyword>
<keyword evidence="6" id="KW-0067">ATP-binding</keyword>
<dbReference type="EMBL" id="HG996471">
    <property type="protein sequence ID" value="CAG1848250.1"/>
    <property type="molecule type" value="Genomic_DNA"/>
</dbReference>